<protein>
    <recommendedName>
        <fullName evidence="7">MI domain-containing protein</fullName>
    </recommendedName>
</protein>
<feature type="domain" description="MI" evidence="7">
    <location>
        <begin position="239"/>
        <end position="362"/>
    </location>
</feature>
<evidence type="ECO:0000256" key="3">
    <source>
        <dbReference type="ARBA" id="ARBA00022490"/>
    </source>
</evidence>
<dbReference type="Proteomes" id="UP001642483">
    <property type="component" value="Unassembled WGS sequence"/>
</dbReference>
<feature type="compositionally biased region" description="Gly residues" evidence="6">
    <location>
        <begin position="1"/>
        <end position="15"/>
    </location>
</feature>
<keyword evidence="5" id="KW-0539">Nucleus</keyword>
<dbReference type="SUPFAM" id="SSF48371">
    <property type="entry name" value="ARM repeat"/>
    <property type="match status" value="2"/>
</dbReference>
<dbReference type="Pfam" id="PF02847">
    <property type="entry name" value="MA3"/>
    <property type="match status" value="2"/>
</dbReference>
<dbReference type="InterPro" id="IPR016024">
    <property type="entry name" value="ARM-type_fold"/>
</dbReference>
<evidence type="ECO:0000256" key="1">
    <source>
        <dbReference type="ARBA" id="ARBA00004496"/>
    </source>
</evidence>
<evidence type="ECO:0000259" key="7">
    <source>
        <dbReference type="PROSITE" id="PS51366"/>
    </source>
</evidence>
<dbReference type="PANTHER" id="PTHR12626:SF0">
    <property type="entry name" value="PROGRAMMED CELL DEATH PROTEIN 4"/>
    <property type="match status" value="1"/>
</dbReference>
<dbReference type="PROSITE" id="PS51366">
    <property type="entry name" value="MI"/>
    <property type="match status" value="2"/>
</dbReference>
<comment type="caution">
    <text evidence="8">The sequence shown here is derived from an EMBL/GenBank/DDBJ whole genome shotgun (WGS) entry which is preliminary data.</text>
</comment>
<proteinExistence type="inferred from homology"/>
<feature type="compositionally biased region" description="Basic and acidic residues" evidence="6">
    <location>
        <begin position="17"/>
        <end position="33"/>
    </location>
</feature>
<dbReference type="SMART" id="SM00544">
    <property type="entry name" value="MA3"/>
    <property type="match status" value="2"/>
</dbReference>
<feature type="domain" description="MI" evidence="7">
    <location>
        <begin position="56"/>
        <end position="193"/>
    </location>
</feature>
<reference evidence="8 9" key="1">
    <citation type="submission" date="2024-02" db="EMBL/GenBank/DDBJ databases">
        <authorList>
            <person name="Daric V."/>
            <person name="Darras S."/>
        </authorList>
    </citation>
    <scope>NUCLEOTIDE SEQUENCE [LARGE SCALE GENOMIC DNA]</scope>
</reference>
<evidence type="ECO:0000313" key="9">
    <source>
        <dbReference type="Proteomes" id="UP001642483"/>
    </source>
</evidence>
<sequence length="388" mass="43773">MKSKKSGGGGKGTWGKLGDEIEPHLALDNHDPNYDSEEQDADIMYKPVKPKWSREETEKTVIPILNEYFEHAQKMEAIDALSHLNIDDEKPMVVVCLITLAMEKKSEFRELASQLVKSFLDNSQAAENGNNSSSSNSSFMTENELERGFDSLRLCLADLKLDTPDAAEVLGKFIARAIFDGVLSRDIIKVFQTTQTTDEDLENKLSRSCALEADCLLKIRHNNLKYVWGVGGGIQPLEVLKQKMAALLKEYLSSGDSEEAMRCVRDLDVPHFHHEVVYEAIVMAIEVSTKRAISMLVHLLKRFSDTAIITTDQLVQGFVRVYSEMPDINLDVPNAYFFLEQLVDTCYELKVINLKLKVQAPSRSRKRFVSEGDGGRFKTFGDNYFDLV</sequence>
<evidence type="ECO:0000256" key="2">
    <source>
        <dbReference type="ARBA" id="ARBA00005497"/>
    </source>
</evidence>
<evidence type="ECO:0000256" key="6">
    <source>
        <dbReference type="SAM" id="MobiDB-lite"/>
    </source>
</evidence>
<dbReference type="InterPro" id="IPR039778">
    <property type="entry name" value="PDCD4"/>
</dbReference>
<comment type="similarity">
    <text evidence="2">Belongs to the PDCD4 family.</text>
</comment>
<name>A0ABP0FAG1_CLALP</name>
<gene>
    <name evidence="8" type="ORF">CVLEPA_LOCUS5343</name>
</gene>
<keyword evidence="4" id="KW-0677">Repeat</keyword>
<comment type="subcellular location">
    <subcellularLocation>
        <location evidence="1">Cytoplasm</location>
    </subcellularLocation>
</comment>
<dbReference type="Gene3D" id="1.25.40.180">
    <property type="match status" value="2"/>
</dbReference>
<organism evidence="8 9">
    <name type="scientific">Clavelina lepadiformis</name>
    <name type="common">Light-bulb sea squirt</name>
    <name type="synonym">Ascidia lepadiformis</name>
    <dbReference type="NCBI Taxonomy" id="159417"/>
    <lineage>
        <taxon>Eukaryota</taxon>
        <taxon>Metazoa</taxon>
        <taxon>Chordata</taxon>
        <taxon>Tunicata</taxon>
        <taxon>Ascidiacea</taxon>
        <taxon>Aplousobranchia</taxon>
        <taxon>Clavelinidae</taxon>
        <taxon>Clavelina</taxon>
    </lineage>
</organism>
<evidence type="ECO:0000256" key="4">
    <source>
        <dbReference type="ARBA" id="ARBA00022737"/>
    </source>
</evidence>
<accession>A0ABP0FAG1</accession>
<dbReference type="InterPro" id="IPR003891">
    <property type="entry name" value="Initiation_fac_eIF4g_MI"/>
</dbReference>
<evidence type="ECO:0000256" key="5">
    <source>
        <dbReference type="ARBA" id="ARBA00023242"/>
    </source>
</evidence>
<dbReference type="EMBL" id="CAWYQH010000024">
    <property type="protein sequence ID" value="CAK8675808.1"/>
    <property type="molecule type" value="Genomic_DNA"/>
</dbReference>
<feature type="region of interest" description="Disordered" evidence="6">
    <location>
        <begin position="1"/>
        <end position="38"/>
    </location>
</feature>
<keyword evidence="3" id="KW-0963">Cytoplasm</keyword>
<dbReference type="PANTHER" id="PTHR12626">
    <property type="entry name" value="PROGRAMMED CELL DEATH 4"/>
    <property type="match status" value="1"/>
</dbReference>
<evidence type="ECO:0000313" key="8">
    <source>
        <dbReference type="EMBL" id="CAK8675808.1"/>
    </source>
</evidence>
<keyword evidence="9" id="KW-1185">Reference proteome</keyword>